<sequence>MERLGQVWRAGWGITRDFYKSAEDFHKEALDYEKQGDLDKAQACYLQALRVTEKLNSTESKVCRALARINLDYALLLEKQRNVIEAGNAYQQAQRYGLDAYRLESDQAEVQVLLQNIGLCRSQYLLSQKQSAESERVFQETIQLVKEKAAEHEVTSDGFLYPANNSASAAHRPNFSSYSPPFSIQAGNTEGKIIVQNCQGTINAPVHGKHNTVNVHYYAPNVEAKQPHAVSLDSLRHALYQHYQLSNLSIQRVSGETAALKDCYINLAIVESQTQRTKDKEELEKQAAAFERLPSSERQQLEPTNPNKLIALEKLFEAQKLRDGSEGVPKRILIQGRAGIGKTTLCKKLVYEYHHNGLWQDRFESLLWVPLRQLKTHVPKRLEDLLCNQYFVGHESHQAQALSKIFHAHQDKTLFILDGLDEVASELGGENQLGTFLRALLEEKYVVITSRPTGVDANKLSKLDLELETIGFSQANVQAYIQKFAPESQQAAIQQFIKETPLKGLVNIPIQLDALCHSWDRLPKNREVTMAILYEAMVDKLWRKDSVRLEKEEEGKVLGADVIEDLSTSDLEELMTAEIHYLSYLAFKGLEIEKIEFSREDLSQYRKELNEGSQTGKKLPIHFTTNLKKTSYLHTADGHRLESERQYHFLHLTFQEFFAAKFLAGHLQACTKVERAPIHIVQKALSVMPSRAELEAFIATHKYNPRYEIVWWMVAGLLKDTALENFFNVLGQSPRDLIGMHHQQVIMGCLNEARAQLKETTVEQLEKELIQWLNFEMENGQNGYSRLGSQRIFPEHLLLKHPANARYKLNIIKTLGARSVLSGNAIEFLGKELEDGQQKEDPTAIQLVAMALTRSEQLPVTIIEALGKILKLQNEVGGFCREVVTDILFRQDDLPESIERSLLYQLEVDNSEDEGHIMMISAPVSLDWRHQMSTADSLTAEDRVDLQEKLSEAEIKVLIERLRDEDINVESQAKAARTLGQQRELSVSTMGALIAGLKDKRPHVRYAVADTLFLHKKLDPEIHQPLLDRALEDEEGKIREVAIEALGQQEALPDSVNQALIETLKGEDRYARYRVVKILSQRKELSASTIGTLLTVLQDEKEEAVSAAAKVLDLHTEELYQWLACSTFDKSKLSSIYFKVFFPHSCKHIAPLYIQDDSLHFYTSVGPKSVPLEADKIQVLHEAFARIKAEPAYFIDSDRS</sequence>
<dbReference type="Pfam" id="PF05729">
    <property type="entry name" value="NACHT"/>
    <property type="match status" value="1"/>
</dbReference>
<dbReference type="PANTHER" id="PTHR46312">
    <property type="entry name" value="NACHT DOMAIN-CONTAINING PROTEIN"/>
    <property type="match status" value="1"/>
</dbReference>
<dbReference type="InterPro" id="IPR011989">
    <property type="entry name" value="ARM-like"/>
</dbReference>
<protein>
    <submittedName>
        <fullName evidence="1">Uncharacterized protein</fullName>
    </submittedName>
</protein>
<name>A0A2Z6ETN7_9BURK</name>
<dbReference type="AlphaFoldDB" id="A0A2Z6ETN7"/>
<dbReference type="KEGG" id="mcys:MCB1EB_0633"/>
<dbReference type="SUPFAM" id="SSF48371">
    <property type="entry name" value="ARM repeat"/>
    <property type="match status" value="1"/>
</dbReference>
<dbReference type="SUPFAM" id="SSF52540">
    <property type="entry name" value="P-loop containing nucleoside triphosphate hydrolases"/>
    <property type="match status" value="1"/>
</dbReference>
<dbReference type="Pfam" id="PF13646">
    <property type="entry name" value="HEAT_2"/>
    <property type="match status" value="1"/>
</dbReference>
<dbReference type="Gene3D" id="1.25.10.10">
    <property type="entry name" value="Leucine-rich Repeat Variant"/>
    <property type="match status" value="1"/>
</dbReference>
<dbReference type="Gene3D" id="3.40.50.300">
    <property type="entry name" value="P-loop containing nucleotide triphosphate hydrolases"/>
    <property type="match status" value="1"/>
</dbReference>
<dbReference type="Pfam" id="PF23238">
    <property type="entry name" value="DUF7068"/>
    <property type="match status" value="1"/>
</dbReference>
<organism evidence="1 2">
    <name type="scientific">Mycoavidus cysteinexigens</name>
    <dbReference type="NCBI Taxonomy" id="1553431"/>
    <lineage>
        <taxon>Bacteria</taxon>
        <taxon>Pseudomonadati</taxon>
        <taxon>Pseudomonadota</taxon>
        <taxon>Betaproteobacteria</taxon>
        <taxon>Burkholderiales</taxon>
        <taxon>Burkholderiaceae</taxon>
        <taxon>Mycoavidus</taxon>
    </lineage>
</organism>
<dbReference type="Gene3D" id="1.25.40.10">
    <property type="entry name" value="Tetratricopeptide repeat domain"/>
    <property type="match status" value="1"/>
</dbReference>
<dbReference type="SUPFAM" id="SSF48452">
    <property type="entry name" value="TPR-like"/>
    <property type="match status" value="1"/>
</dbReference>
<dbReference type="RefSeq" id="WP_045363006.1">
    <property type="nucleotide sequence ID" value="NZ_AP018150.1"/>
</dbReference>
<dbReference type="InterPro" id="IPR027417">
    <property type="entry name" value="P-loop_NTPase"/>
</dbReference>
<dbReference type="EMBL" id="AP018150">
    <property type="protein sequence ID" value="BBE08794.1"/>
    <property type="molecule type" value="Genomic_DNA"/>
</dbReference>
<evidence type="ECO:0000313" key="1">
    <source>
        <dbReference type="EMBL" id="BBE08794.1"/>
    </source>
</evidence>
<dbReference type="InterPro" id="IPR055496">
    <property type="entry name" value="DUF7068"/>
</dbReference>
<dbReference type="PROSITE" id="PS50837">
    <property type="entry name" value="NACHT"/>
    <property type="match status" value="1"/>
</dbReference>
<reference evidence="1 2" key="1">
    <citation type="journal article" date="2018" name="Microbes Environ.">
        <title>Comparative Genomic Insights into Endofungal Lifestyles of Two Bacterial Endosymbionts, Mycoavidus cysteinexigens and Burkholderia rhizoxinica.</title>
        <authorList>
            <person name="Sharmin D."/>
            <person name="Guo Y."/>
            <person name="Nishizawa T."/>
            <person name="Ohshima S."/>
            <person name="Sato Y."/>
            <person name="Takashima Y."/>
            <person name="Narisawa K."/>
            <person name="Ohta H."/>
        </authorList>
    </citation>
    <scope>NUCLEOTIDE SEQUENCE [LARGE SCALE GENOMIC DNA]</scope>
    <source>
        <strain evidence="1 2">B1-EB</strain>
    </source>
</reference>
<accession>A0A2Z6ETN7</accession>
<proteinExistence type="predicted"/>
<keyword evidence="2" id="KW-1185">Reference proteome</keyword>
<dbReference type="Proteomes" id="UP000282597">
    <property type="component" value="Chromosome"/>
</dbReference>
<dbReference type="InterPro" id="IPR016024">
    <property type="entry name" value="ARM-type_fold"/>
</dbReference>
<gene>
    <name evidence="1" type="ORF">MCB1EB_0633</name>
</gene>
<dbReference type="InterPro" id="IPR007111">
    <property type="entry name" value="NACHT_NTPase"/>
</dbReference>
<dbReference type="InterPro" id="IPR011990">
    <property type="entry name" value="TPR-like_helical_dom_sf"/>
</dbReference>
<evidence type="ECO:0000313" key="2">
    <source>
        <dbReference type="Proteomes" id="UP000282597"/>
    </source>
</evidence>
<dbReference type="PANTHER" id="PTHR46312:SF2">
    <property type="entry name" value="NUCLEOTIDE-BINDING OLIGOMERIZATION DOMAIN-CONTAINING PROTEIN 2-LIKE"/>
    <property type="match status" value="1"/>
</dbReference>